<dbReference type="Gene3D" id="3.30.230.10">
    <property type="match status" value="1"/>
</dbReference>
<dbReference type="InterPro" id="IPR027417">
    <property type="entry name" value="P-loop_NTPase"/>
</dbReference>
<dbReference type="Pfam" id="PF01078">
    <property type="entry name" value="Mg_chelatase"/>
    <property type="match status" value="1"/>
</dbReference>
<dbReference type="PANTHER" id="PTHR32039">
    <property type="entry name" value="MAGNESIUM-CHELATASE SUBUNIT CHLI"/>
    <property type="match status" value="1"/>
</dbReference>
<dbReference type="NCBIfam" id="TIGR00368">
    <property type="entry name" value="YifB family Mg chelatase-like AAA ATPase"/>
    <property type="match status" value="1"/>
</dbReference>
<dbReference type="InterPro" id="IPR000523">
    <property type="entry name" value="Mg_chelatse_chII-like_cat_dom"/>
</dbReference>
<dbReference type="SUPFAM" id="SSF54211">
    <property type="entry name" value="Ribosomal protein S5 domain 2-like"/>
    <property type="match status" value="1"/>
</dbReference>
<dbReference type="Pfam" id="PF13541">
    <property type="entry name" value="ChlI"/>
    <property type="match status" value="1"/>
</dbReference>
<proteinExistence type="predicted"/>
<accession>A0A7V5J1K7</accession>
<dbReference type="GO" id="GO:0005524">
    <property type="term" value="F:ATP binding"/>
    <property type="evidence" value="ECO:0007669"/>
    <property type="project" value="UniProtKB-KW"/>
</dbReference>
<dbReference type="InterPro" id="IPR004482">
    <property type="entry name" value="Mg_chelat-rel"/>
</dbReference>
<gene>
    <name evidence="4" type="ORF">ENJ78_00750</name>
</gene>
<evidence type="ECO:0000256" key="1">
    <source>
        <dbReference type="ARBA" id="ARBA00022741"/>
    </source>
</evidence>
<dbReference type="SUPFAM" id="SSF52540">
    <property type="entry name" value="P-loop containing nucleoside triphosphate hydrolases"/>
    <property type="match status" value="1"/>
</dbReference>
<evidence type="ECO:0000256" key="2">
    <source>
        <dbReference type="ARBA" id="ARBA00022840"/>
    </source>
</evidence>
<dbReference type="GO" id="GO:0003677">
    <property type="term" value="F:DNA binding"/>
    <property type="evidence" value="ECO:0007669"/>
    <property type="project" value="InterPro"/>
</dbReference>
<evidence type="ECO:0000313" key="4">
    <source>
        <dbReference type="EMBL" id="HHH14220.1"/>
    </source>
</evidence>
<evidence type="ECO:0000259" key="3">
    <source>
        <dbReference type="Pfam" id="PF01078"/>
    </source>
</evidence>
<dbReference type="InterPro" id="IPR045006">
    <property type="entry name" value="CHLI-like"/>
</dbReference>
<protein>
    <submittedName>
        <fullName evidence="4">ATP-binding protein</fullName>
    </submittedName>
</protein>
<keyword evidence="1" id="KW-0547">Nucleotide-binding</keyword>
<name>A0A7V5J1K7_UNCKA</name>
<feature type="non-terminal residue" evidence="4">
    <location>
        <position position="329"/>
    </location>
</feature>
<dbReference type="InterPro" id="IPR020568">
    <property type="entry name" value="Ribosomal_Su5_D2-typ_SF"/>
</dbReference>
<dbReference type="PANTHER" id="PTHR32039:SF7">
    <property type="entry name" value="COMPETENCE PROTEIN COMM"/>
    <property type="match status" value="1"/>
</dbReference>
<feature type="domain" description="Magnesium chelatase ChlI-like catalytic" evidence="3">
    <location>
        <begin position="191"/>
        <end position="328"/>
    </location>
</feature>
<sequence length="329" mass="36239">MAISKVYTGAIIGLDPILVTCEVNIEKRGFPSFNLVGLPSKEVDESKLRIRSALINSNFDFPEHKITVNLAPANIPKKGSLYDLPIAVAILKATGQISADLNTKLFMGELSLDGSIRAVPGSIVLSDLHKKGIKYLYLPKENDMESLLITTMFVKPVGTLKELIRHLEGIEFIYNKKPQKLKSNLEFDILLDDIQEQEHAKRALIIAAAGGHNLALSGPPGTGKSMLAKAMQSILPPLTEQEQREVLKIRSVVDLVTKDVLKRPFRSPHHTISKVGLIGGGSNIKPGEITLAHRGILFMDEFNEYPRSIIESLRQPLEDRKITISRASG</sequence>
<dbReference type="Gene3D" id="3.40.50.300">
    <property type="entry name" value="P-loop containing nucleotide triphosphate hydrolases"/>
    <property type="match status" value="1"/>
</dbReference>
<comment type="caution">
    <text evidence="4">The sequence shown here is derived from an EMBL/GenBank/DDBJ whole genome shotgun (WGS) entry which is preliminary data.</text>
</comment>
<organism evidence="4">
    <name type="scientific">candidate division WWE3 bacterium</name>
    <dbReference type="NCBI Taxonomy" id="2053526"/>
    <lineage>
        <taxon>Bacteria</taxon>
        <taxon>Katanobacteria</taxon>
    </lineage>
</organism>
<dbReference type="InterPro" id="IPR001208">
    <property type="entry name" value="MCM_dom"/>
</dbReference>
<dbReference type="PRINTS" id="PR01657">
    <property type="entry name" value="MCMFAMILY"/>
</dbReference>
<dbReference type="AlphaFoldDB" id="A0A7V5J1K7"/>
<dbReference type="InterPro" id="IPR014721">
    <property type="entry name" value="Ribsml_uS5_D2-typ_fold_subgr"/>
</dbReference>
<dbReference type="Proteomes" id="UP000886106">
    <property type="component" value="Unassembled WGS sequence"/>
</dbReference>
<dbReference type="EMBL" id="DRNS01000057">
    <property type="protein sequence ID" value="HHH14220.1"/>
    <property type="molecule type" value="Genomic_DNA"/>
</dbReference>
<keyword evidence="2 4" id="KW-0067">ATP-binding</keyword>
<reference evidence="4" key="1">
    <citation type="journal article" date="2020" name="mSystems">
        <title>Genome- and Community-Level Interaction Insights into Carbon Utilization and Element Cycling Functions of Hydrothermarchaeota in Hydrothermal Sediment.</title>
        <authorList>
            <person name="Zhou Z."/>
            <person name="Liu Y."/>
            <person name="Xu W."/>
            <person name="Pan J."/>
            <person name="Luo Z.H."/>
            <person name="Li M."/>
        </authorList>
    </citation>
    <scope>NUCLEOTIDE SEQUENCE [LARGE SCALE GENOMIC DNA]</scope>
    <source>
        <strain evidence="4">HyVt-517</strain>
    </source>
</reference>